<dbReference type="SUPFAM" id="SSF56925">
    <property type="entry name" value="OMPA-like"/>
    <property type="match status" value="1"/>
</dbReference>
<sequence>MLKTMKPVIVAAAVAFATGAYAADIYEPPVVEMPPPQYVEKEVAAGGWYLRGDINYHWSKLRGTEYITYGPPPGTDDFDTTDLDGAMSLGAGVGYQMTRYLRTDFTADYWFKSDFRGTTSGVCGDPPVPCTSTDRSAYSALLLMANAYVDLGTYRGVTPYVGAGIGGAYVKWDDLENTIDGETDVHRGAKNWRFAWSLMAGASYCLTENLQLDAGYRFSRIEGGRMFEESGFGVGPGYDDGFNVHEARAGLRYSFGGGNPNCAVPQMVAYDPPPFKYEPPVYK</sequence>
<feature type="chain" id="PRO_5047175723" evidence="2">
    <location>
        <begin position="23"/>
        <end position="283"/>
    </location>
</feature>
<dbReference type="RefSeq" id="WP_260905737.1">
    <property type="nucleotide sequence ID" value="NZ_JAOCZP010000007.1"/>
</dbReference>
<dbReference type="InterPro" id="IPR027385">
    <property type="entry name" value="Beta-barrel_OMP"/>
</dbReference>
<organism evidence="4 5">
    <name type="scientific">Chelativorans salis</name>
    <dbReference type="NCBI Taxonomy" id="2978478"/>
    <lineage>
        <taxon>Bacteria</taxon>
        <taxon>Pseudomonadati</taxon>
        <taxon>Pseudomonadota</taxon>
        <taxon>Alphaproteobacteria</taxon>
        <taxon>Hyphomicrobiales</taxon>
        <taxon>Phyllobacteriaceae</taxon>
        <taxon>Chelativorans</taxon>
    </lineage>
</organism>
<keyword evidence="5" id="KW-1185">Reference proteome</keyword>
<reference evidence="4 5" key="1">
    <citation type="submission" date="2022-09" db="EMBL/GenBank/DDBJ databases">
        <title>Chelativorans salina sp. nov., a novel slightly halophilic bacterium isolated from a saline lake sediment enrichment.</title>
        <authorList>
            <person name="Gao L."/>
            <person name="Fang B.-Z."/>
            <person name="Li W.-J."/>
        </authorList>
    </citation>
    <scope>NUCLEOTIDE SEQUENCE [LARGE SCALE GENOMIC DNA]</scope>
    <source>
        <strain evidence="4 5">EGI FJ00035</strain>
    </source>
</reference>
<evidence type="ECO:0000256" key="1">
    <source>
        <dbReference type="ARBA" id="ARBA00022729"/>
    </source>
</evidence>
<feature type="domain" description="Outer membrane protein beta-barrel" evidence="3">
    <location>
        <begin position="10"/>
        <end position="255"/>
    </location>
</feature>
<evidence type="ECO:0000313" key="4">
    <source>
        <dbReference type="EMBL" id="MCT7377291.1"/>
    </source>
</evidence>
<evidence type="ECO:0000259" key="3">
    <source>
        <dbReference type="Pfam" id="PF13505"/>
    </source>
</evidence>
<comment type="caution">
    <text evidence="4">The sequence shown here is derived from an EMBL/GenBank/DDBJ whole genome shotgun (WGS) entry which is preliminary data.</text>
</comment>
<keyword evidence="1 2" id="KW-0732">Signal</keyword>
<accession>A0ABT2LRY5</accession>
<dbReference type="Proteomes" id="UP001320831">
    <property type="component" value="Unassembled WGS sequence"/>
</dbReference>
<dbReference type="Pfam" id="PF13505">
    <property type="entry name" value="OMP_b-brl"/>
    <property type="match status" value="1"/>
</dbReference>
<dbReference type="InterPro" id="IPR011250">
    <property type="entry name" value="OMP/PagP_B-barrel"/>
</dbReference>
<evidence type="ECO:0000313" key="5">
    <source>
        <dbReference type="Proteomes" id="UP001320831"/>
    </source>
</evidence>
<dbReference type="EMBL" id="JAOCZP010000007">
    <property type="protein sequence ID" value="MCT7377291.1"/>
    <property type="molecule type" value="Genomic_DNA"/>
</dbReference>
<gene>
    <name evidence="4" type="ORF">N5A92_19935</name>
</gene>
<evidence type="ECO:0000256" key="2">
    <source>
        <dbReference type="SAM" id="SignalP"/>
    </source>
</evidence>
<feature type="signal peptide" evidence="2">
    <location>
        <begin position="1"/>
        <end position="22"/>
    </location>
</feature>
<protein>
    <submittedName>
        <fullName evidence="4">Porin family protein</fullName>
    </submittedName>
</protein>
<dbReference type="Gene3D" id="2.40.160.20">
    <property type="match status" value="1"/>
</dbReference>
<name>A0ABT2LRY5_9HYPH</name>
<proteinExistence type="predicted"/>